<keyword evidence="8" id="KW-0812">Transmembrane</keyword>
<dbReference type="Proteomes" id="UP001056381">
    <property type="component" value="Chromosome"/>
</dbReference>
<evidence type="ECO:0000256" key="7">
    <source>
        <dbReference type="ARBA" id="ARBA00023136"/>
    </source>
</evidence>
<dbReference type="SMART" id="SM00387">
    <property type="entry name" value="HATPase_c"/>
    <property type="match status" value="1"/>
</dbReference>
<dbReference type="InterPro" id="IPR004358">
    <property type="entry name" value="Sig_transdc_His_kin-like_C"/>
</dbReference>
<evidence type="ECO:0000256" key="3">
    <source>
        <dbReference type="ARBA" id="ARBA00022553"/>
    </source>
</evidence>
<dbReference type="PRINTS" id="PR00344">
    <property type="entry name" value="BCTRLSENSOR"/>
</dbReference>
<dbReference type="CDD" id="cd00082">
    <property type="entry name" value="HisKA"/>
    <property type="match status" value="1"/>
</dbReference>
<evidence type="ECO:0000256" key="2">
    <source>
        <dbReference type="ARBA" id="ARBA00012438"/>
    </source>
</evidence>
<dbReference type="Gene3D" id="1.10.287.130">
    <property type="match status" value="1"/>
</dbReference>
<name>A0A9Q8U0M9_9GAMM</name>
<keyword evidence="5" id="KW-0418">Kinase</keyword>
<dbReference type="Pfam" id="PF00512">
    <property type="entry name" value="HisKA"/>
    <property type="match status" value="1"/>
</dbReference>
<dbReference type="InterPro" id="IPR036890">
    <property type="entry name" value="HATPase_C_sf"/>
</dbReference>
<keyword evidence="6" id="KW-0902">Two-component regulatory system</keyword>
<organism evidence="11 12">
    <name type="scientific">SAR86 cluster bacterium</name>
    <dbReference type="NCBI Taxonomy" id="2030880"/>
    <lineage>
        <taxon>Bacteria</taxon>
        <taxon>Pseudomonadati</taxon>
        <taxon>Pseudomonadota</taxon>
        <taxon>Gammaproteobacteria</taxon>
        <taxon>SAR86 cluster</taxon>
    </lineage>
</organism>
<evidence type="ECO:0000256" key="4">
    <source>
        <dbReference type="ARBA" id="ARBA00022679"/>
    </source>
</evidence>
<evidence type="ECO:0000259" key="9">
    <source>
        <dbReference type="SMART" id="SM00387"/>
    </source>
</evidence>
<evidence type="ECO:0000313" key="12">
    <source>
        <dbReference type="Proteomes" id="UP001056381"/>
    </source>
</evidence>
<dbReference type="EC" id="2.7.13.3" evidence="2"/>
<feature type="domain" description="Signal transduction histidine kinase dimerisation/phosphoacceptor" evidence="10">
    <location>
        <begin position="369"/>
        <end position="436"/>
    </location>
</feature>
<proteinExistence type="predicted"/>
<dbReference type="FunFam" id="1.10.287.130:FF:000001">
    <property type="entry name" value="Two-component sensor histidine kinase"/>
    <property type="match status" value="1"/>
</dbReference>
<feature type="transmembrane region" description="Helical" evidence="8">
    <location>
        <begin position="177"/>
        <end position="200"/>
    </location>
</feature>
<dbReference type="GO" id="GO:0000155">
    <property type="term" value="F:phosphorelay sensor kinase activity"/>
    <property type="evidence" value="ECO:0007669"/>
    <property type="project" value="InterPro"/>
</dbReference>
<dbReference type="InterPro" id="IPR050351">
    <property type="entry name" value="BphY/WalK/GraS-like"/>
</dbReference>
<dbReference type="GO" id="GO:0016036">
    <property type="term" value="P:cellular response to phosphate starvation"/>
    <property type="evidence" value="ECO:0007669"/>
    <property type="project" value="TreeGrafter"/>
</dbReference>
<dbReference type="GO" id="GO:0005886">
    <property type="term" value="C:plasma membrane"/>
    <property type="evidence" value="ECO:0007669"/>
    <property type="project" value="TreeGrafter"/>
</dbReference>
<dbReference type="Pfam" id="PF02518">
    <property type="entry name" value="HATPase_c"/>
    <property type="match status" value="1"/>
</dbReference>
<keyword evidence="7 8" id="KW-0472">Membrane</keyword>
<dbReference type="PANTHER" id="PTHR45453:SF1">
    <property type="entry name" value="PHOSPHATE REGULON SENSOR PROTEIN PHOR"/>
    <property type="match status" value="1"/>
</dbReference>
<keyword evidence="12" id="KW-1185">Reference proteome</keyword>
<dbReference type="FunFam" id="3.30.565.10:FF:000006">
    <property type="entry name" value="Sensor histidine kinase WalK"/>
    <property type="match status" value="1"/>
</dbReference>
<evidence type="ECO:0000259" key="10">
    <source>
        <dbReference type="SMART" id="SM00388"/>
    </source>
</evidence>
<dbReference type="GO" id="GO:0005524">
    <property type="term" value="F:ATP binding"/>
    <property type="evidence" value="ECO:0007669"/>
    <property type="project" value="UniProtKB-KW"/>
</dbReference>
<dbReference type="InterPro" id="IPR036097">
    <property type="entry name" value="HisK_dim/P_sf"/>
</dbReference>
<dbReference type="CDD" id="cd00075">
    <property type="entry name" value="HATPase"/>
    <property type="match status" value="1"/>
</dbReference>
<dbReference type="GO" id="GO:0004721">
    <property type="term" value="F:phosphoprotein phosphatase activity"/>
    <property type="evidence" value="ECO:0007669"/>
    <property type="project" value="TreeGrafter"/>
</dbReference>
<evidence type="ECO:0000256" key="5">
    <source>
        <dbReference type="ARBA" id="ARBA00022777"/>
    </source>
</evidence>
<reference evidence="11" key="1">
    <citation type="submission" date="2022-05" db="EMBL/GenBank/DDBJ databases">
        <title>Single-amplified genomics reveal most streamlined microbe among free-living bacteria.</title>
        <authorList>
            <person name="Roda-Garcia J."/>
            <person name="Haro-Moreno J.M."/>
            <person name="Rodriguez-Valera F."/>
            <person name="Almagro-Moreno S."/>
            <person name="Lopez-Perez M."/>
        </authorList>
    </citation>
    <scope>NUCLEOTIDE SEQUENCE</scope>
    <source>
        <strain evidence="11">TMED112-D2-2</strain>
    </source>
</reference>
<protein>
    <recommendedName>
        <fullName evidence="2">histidine kinase</fullName>
        <ecNumber evidence="2">2.7.13.3</ecNumber>
    </recommendedName>
</protein>
<dbReference type="Gene3D" id="3.30.565.10">
    <property type="entry name" value="Histidine kinase-like ATPase, C-terminal domain"/>
    <property type="match status" value="1"/>
</dbReference>
<dbReference type="SUPFAM" id="SSF55874">
    <property type="entry name" value="ATPase domain of HSP90 chaperone/DNA topoisomerase II/histidine kinase"/>
    <property type="match status" value="1"/>
</dbReference>
<comment type="catalytic activity">
    <reaction evidence="1">
        <text>ATP + protein L-histidine = ADP + protein N-phospho-L-histidine.</text>
        <dbReference type="EC" id="2.7.13.3"/>
    </reaction>
</comment>
<keyword evidence="8" id="KW-1133">Transmembrane helix</keyword>
<evidence type="ECO:0000256" key="1">
    <source>
        <dbReference type="ARBA" id="ARBA00000085"/>
    </source>
</evidence>
<keyword evidence="4" id="KW-0808">Transferase</keyword>
<sequence length="590" mass="67025">MLNIFPKIRVSRIFLLSLSFLIFIIFIVSTIFSSFIYNNSRAQLIESLYMQAKSIDQLLPSFKQDFEYSYDLIADNLSVSDTKQNKLRVTIIDGNWDVIGDSEVSTDELINVEKHSPENRIEIKNALTNKFGTATRTSETTGQDLIYLAILRNSDDLTEGVIRVAMPFNIYTSFFNFFIYPFILLFVLAIVSSSIMTYSVESNIRRDLTKLLKNTERAIKGKPIKSSLTSDTQIEGLSKAVGDISIRLSSEIDQAMDQRTQFGSVLDSINQGVIIFSKNFRVRFTNDIALEMFGKHQFFLGEKIKSKKLSVINKILKDAKKNISSEDNLDIKVKGEDRNYLLTATKMETTNELILVINDISSMRKLEDLRKQFVTDVSHEIKTPISVIRAGSETLYSGAINDEKVSNKFLKSILDNSERLSEMVDDLMELEKIEFGGLVLKKEKFNVNNEIQLIFDAQQALLVDKKLSFNNYIGKDIFLNTDKESFRTVFSNLINNSIKYSKPEGFINLTAVNNSEQLSIIIEDNGHGIEKQHLDKIFNRFYRTSKARAHTKGTGLGLSLVKQLISRMNGEVKVESKISKGTSFFVSIPH</sequence>
<dbReference type="InterPro" id="IPR003594">
    <property type="entry name" value="HATPase_dom"/>
</dbReference>
<gene>
    <name evidence="11" type="ORF">M9B40_02680</name>
</gene>
<dbReference type="EMBL" id="CP097966">
    <property type="protein sequence ID" value="URQ63687.1"/>
    <property type="molecule type" value="Genomic_DNA"/>
</dbReference>
<feature type="domain" description="Histidine kinase/HSP90-like ATPase" evidence="9">
    <location>
        <begin position="481"/>
        <end position="590"/>
    </location>
</feature>
<dbReference type="PANTHER" id="PTHR45453">
    <property type="entry name" value="PHOSPHATE REGULON SENSOR PROTEIN PHOR"/>
    <property type="match status" value="1"/>
</dbReference>
<dbReference type="SUPFAM" id="SSF47384">
    <property type="entry name" value="Homodimeric domain of signal transducing histidine kinase"/>
    <property type="match status" value="1"/>
</dbReference>
<keyword evidence="11" id="KW-0067">ATP-binding</keyword>
<dbReference type="AlphaFoldDB" id="A0A9Q8U0M9"/>
<evidence type="ECO:0000256" key="6">
    <source>
        <dbReference type="ARBA" id="ARBA00023012"/>
    </source>
</evidence>
<dbReference type="Gene3D" id="3.30.450.20">
    <property type="entry name" value="PAS domain"/>
    <property type="match status" value="1"/>
</dbReference>
<accession>A0A9Q8U0M9</accession>
<evidence type="ECO:0000313" key="11">
    <source>
        <dbReference type="EMBL" id="URQ63687.1"/>
    </source>
</evidence>
<keyword evidence="3" id="KW-0597">Phosphoprotein</keyword>
<feature type="transmembrane region" description="Helical" evidence="8">
    <location>
        <begin position="12"/>
        <end position="37"/>
    </location>
</feature>
<evidence type="ECO:0000256" key="8">
    <source>
        <dbReference type="SAM" id="Phobius"/>
    </source>
</evidence>
<dbReference type="SMART" id="SM00388">
    <property type="entry name" value="HisKA"/>
    <property type="match status" value="1"/>
</dbReference>
<keyword evidence="11" id="KW-0547">Nucleotide-binding</keyword>
<dbReference type="InterPro" id="IPR003661">
    <property type="entry name" value="HisK_dim/P_dom"/>
</dbReference>